<evidence type="ECO:0008006" key="3">
    <source>
        <dbReference type="Google" id="ProtNLM"/>
    </source>
</evidence>
<dbReference type="RefSeq" id="WP_005939054.1">
    <property type="nucleotide sequence ID" value="NZ_ATVK01000048.1"/>
</dbReference>
<dbReference type="STRING" id="1121927.GOHSU_18_00140"/>
<reference evidence="1 2" key="1">
    <citation type="submission" date="2012-12" db="EMBL/GenBank/DDBJ databases">
        <title>Whole genome shotgun sequence of Gordonia hirsuta NBRC 16056.</title>
        <authorList>
            <person name="Isaki-Nakamura S."/>
            <person name="Hosoyama A."/>
            <person name="Tsuchikane K."/>
            <person name="Katsumata H."/>
            <person name="Baba S."/>
            <person name="Yamazaki S."/>
            <person name="Fujita N."/>
        </authorList>
    </citation>
    <scope>NUCLEOTIDE SEQUENCE [LARGE SCALE GENOMIC DNA]</scope>
    <source>
        <strain evidence="1 2">NBRC 16056</strain>
    </source>
</reference>
<dbReference type="Proteomes" id="UP000053405">
    <property type="component" value="Unassembled WGS sequence"/>
</dbReference>
<accession>L7L8K2</accession>
<dbReference type="CDD" id="cd00093">
    <property type="entry name" value="HTH_XRE"/>
    <property type="match status" value="1"/>
</dbReference>
<evidence type="ECO:0000313" key="2">
    <source>
        <dbReference type="Proteomes" id="UP000053405"/>
    </source>
</evidence>
<dbReference type="OrthoDB" id="5184241at2"/>
<protein>
    <recommendedName>
        <fullName evidence="3">DNA-binding protein</fullName>
    </recommendedName>
</protein>
<dbReference type="Gene3D" id="1.10.10.10">
    <property type="entry name" value="Winged helix-like DNA-binding domain superfamily/Winged helix DNA-binding domain"/>
    <property type="match status" value="1"/>
</dbReference>
<dbReference type="EMBL" id="BANT01000018">
    <property type="protein sequence ID" value="GAC57259.1"/>
    <property type="molecule type" value="Genomic_DNA"/>
</dbReference>
<dbReference type="InterPro" id="IPR001387">
    <property type="entry name" value="Cro/C1-type_HTH"/>
</dbReference>
<keyword evidence="2" id="KW-1185">Reference proteome</keyword>
<dbReference type="AlphaFoldDB" id="L7L8K2"/>
<evidence type="ECO:0000313" key="1">
    <source>
        <dbReference type="EMBL" id="GAC57259.1"/>
    </source>
</evidence>
<dbReference type="InterPro" id="IPR036388">
    <property type="entry name" value="WH-like_DNA-bd_sf"/>
</dbReference>
<gene>
    <name evidence="1" type="ORF">GOHSU_18_00140</name>
</gene>
<name>L7L8K2_9ACTN</name>
<dbReference type="eggNOG" id="COG2522">
    <property type="taxonomic scope" value="Bacteria"/>
</dbReference>
<proteinExistence type="predicted"/>
<organism evidence="1 2">
    <name type="scientific">Gordonia hirsuta DSM 44140 = NBRC 16056</name>
    <dbReference type="NCBI Taxonomy" id="1121927"/>
    <lineage>
        <taxon>Bacteria</taxon>
        <taxon>Bacillati</taxon>
        <taxon>Actinomycetota</taxon>
        <taxon>Actinomycetes</taxon>
        <taxon>Mycobacteriales</taxon>
        <taxon>Gordoniaceae</taxon>
        <taxon>Gordonia</taxon>
    </lineage>
</organism>
<sequence>MFVVTADQRSSRRGPDRVPELIERFRRIPVVRGFERTAGDEVEAVFDDPDAVTSVAIALAAGGQWTVGIGIDDVDQPLPLSTRAGRGPAFEAARVAVEAAKGQRIPLRVRGASTWCPATQTAACLLVDLHTGRTSAGREAVELVSAGMTQAQAAEHLGISPQAVSLRLRSARWDLEDDARALVTRLLRASEEQR</sequence>
<comment type="caution">
    <text evidence="1">The sequence shown here is derived from an EMBL/GenBank/DDBJ whole genome shotgun (WGS) entry which is preliminary data.</text>
</comment>